<dbReference type="GO" id="GO:0016020">
    <property type="term" value="C:membrane"/>
    <property type="evidence" value="ECO:0007669"/>
    <property type="project" value="UniProtKB-SubCell"/>
</dbReference>
<dbReference type="EC" id="7.2.2.8" evidence="2"/>
<organism evidence="14 16">
    <name type="scientific">Phytophthora infestans</name>
    <name type="common">Potato late blight agent</name>
    <name type="synonym">Botrytis infestans</name>
    <dbReference type="NCBI Taxonomy" id="4787"/>
    <lineage>
        <taxon>Eukaryota</taxon>
        <taxon>Sar</taxon>
        <taxon>Stramenopiles</taxon>
        <taxon>Oomycota</taxon>
        <taxon>Peronosporomycetes</taxon>
        <taxon>Peronosporales</taxon>
        <taxon>Peronosporaceae</taxon>
        <taxon>Phytophthora</taxon>
    </lineage>
</organism>
<feature type="transmembrane region" description="Helical" evidence="11">
    <location>
        <begin position="1245"/>
        <end position="1265"/>
    </location>
</feature>
<keyword evidence="4 11" id="KW-0812">Transmembrane</keyword>
<dbReference type="PROSITE" id="PS01229">
    <property type="entry name" value="COF_2"/>
    <property type="match status" value="1"/>
</dbReference>
<dbReference type="InterPro" id="IPR008250">
    <property type="entry name" value="ATPase_P-typ_transduc_dom_A_sf"/>
</dbReference>
<keyword evidence="9 11" id="KW-1133">Transmembrane helix</keyword>
<dbReference type="Gene3D" id="3.40.1110.10">
    <property type="entry name" value="Calcium-transporting ATPase, cytoplasmic domain N"/>
    <property type="match status" value="1"/>
</dbReference>
<dbReference type="PANTHER" id="PTHR46594:SF4">
    <property type="entry name" value="P-TYPE CATION-TRANSPORTING ATPASE"/>
    <property type="match status" value="1"/>
</dbReference>
<feature type="transmembrane region" description="Helical" evidence="11">
    <location>
        <begin position="695"/>
        <end position="713"/>
    </location>
</feature>
<dbReference type="GO" id="GO:0005524">
    <property type="term" value="F:ATP binding"/>
    <property type="evidence" value="ECO:0007669"/>
    <property type="project" value="UniProtKB-UniRule"/>
</dbReference>
<sequence length="1295" mass="137857">MRNITSTQYFALKRYIQFRSLPTRQSSLHHAYSKKKIQLMGKRKGRRAIATSTLVDSVTSETADPSCAGGCCGGVRSDGGETAASCSSSDEEVNAAEDEGGSADGCCTGKEKEALDDCCSSKKGTGCNNSDTAETANGAAEAVGVAIEQESGCANADPKPSSCCSSKKREASAESVTSQEVPKKSSCCSSKKQKTTDDSGASEEQPKTSGCCSSKKQETSGGSKESKKPNRCSSDAPDASEKKSKKSSCCSSKKDEALTNSSCSSSKTSEVAVEVDGCCASKEKKISSGCCSKESNVEAEAKKCCSFKEPKKSSCCSSDASETRSDGCCSSSSKTKKTLSSGCCSSEEQDLPHPERSPSFLKRLMQFRSDRGASLEKQRPQSGSSGRKKTTTESLEILRLNISGMTCSGCCTRIEKFMSTQRGVTDVNVSLLTSRGIFQFDPQLVTAKHIEKTVATLGFEPSVLSSDELVSVVLQLGQSESSLKAKKVITEIDGVVSVEDIDEPAVSSASQGKALRVEYNPDVTGARRIVRHLSRELGFTVQASTPQAPSVRAGEEEVRRFTRLLFWSCLLSLPVIFVEFLLPALYPFSDGNPADVGLWGTANRLSIKDAVELACATPVLFIVARPIHESAFLALRYGGRVTMDVLISLSACTAFAFSVFTVVCGALAITQAQEGVTDPSTAPPPLVETPAKADTFFQVTVLLVTLILVGRYIETLVKARASNSVDALLRMQAKTAILLEEGDQKELYIDVVLVERGDLLKVLPGTRIPTDGVVVGGASSVDESMVTGEARKVPKESGAIVIGGSINSQGVLTVRVTHTIHESMLARMVRLVGEAQASRGVRQSIADAVAAYFTTFIIILAGVMFILWYSLAKHGHVDTQGWAPFPFALRFAITVLVISCPCAISLAVPTAVMVATTKGSQVGILFKGGRALEALEEVDAVVFDKTGTLTTAQLGVANAFIPQDTFDKRHLWSYVAAAEKSSEHSIGKALVAHAETQLQGSQVEEVQGFEAIPGCGVHCTVRGVDVRLGSLTWLKQQTYSDCRALRVPAEFVEANRRFHSLGSIVVFVVIDGELVAAVALHDTPRPEAKRVIEQLKRDGVQPWIVTGDQRGTAMSVAAALGVPEGSVLAESLPHQKVDKVRLLQSLGLRVAFVGDGVNDAPALATADVGVALGAGTDVALDAADVVLVKDDLRDLLNARALSNATNRRIKHNFAWGFLYNLLMMPIACGVLYAPLGIWIPPALAGLSELLSSVPVILFSLLLNLWKPPFGGDWGLKQQHVAIDVTESTPLLLKQR</sequence>
<dbReference type="FunFam" id="3.30.70.100:FF:000001">
    <property type="entry name" value="ATPase copper transporting beta"/>
    <property type="match status" value="1"/>
</dbReference>
<dbReference type="NCBIfam" id="TIGR01525">
    <property type="entry name" value="ATPase-IB_hvy"/>
    <property type="match status" value="1"/>
</dbReference>
<feature type="compositionally biased region" description="Low complexity" evidence="12">
    <location>
        <begin position="326"/>
        <end position="346"/>
    </location>
</feature>
<evidence type="ECO:0000256" key="3">
    <source>
        <dbReference type="ARBA" id="ARBA00022448"/>
    </source>
</evidence>
<dbReference type="SFLD" id="SFLDF00027">
    <property type="entry name" value="p-type_atpase"/>
    <property type="match status" value="1"/>
</dbReference>
<dbReference type="EMBL" id="WSZM01000007">
    <property type="protein sequence ID" value="KAF4047244.1"/>
    <property type="molecule type" value="Genomic_DNA"/>
</dbReference>
<evidence type="ECO:0000256" key="12">
    <source>
        <dbReference type="SAM" id="MobiDB-lite"/>
    </source>
</evidence>
<evidence type="ECO:0000313" key="16">
    <source>
        <dbReference type="Proteomes" id="UP000602510"/>
    </source>
</evidence>
<dbReference type="SUPFAM" id="SSF56784">
    <property type="entry name" value="HAD-like"/>
    <property type="match status" value="1"/>
</dbReference>
<dbReference type="InterPro" id="IPR023298">
    <property type="entry name" value="ATPase_P-typ_TM_dom_sf"/>
</dbReference>
<evidence type="ECO:0000259" key="13">
    <source>
        <dbReference type="PROSITE" id="PS50846"/>
    </source>
</evidence>
<keyword evidence="10 11" id="KW-0472">Membrane</keyword>
<comment type="caution">
    <text evidence="14">The sequence shown here is derived from an EMBL/GenBank/DDBJ whole genome shotgun (WGS) entry which is preliminary data.</text>
</comment>
<feature type="domain" description="HMA" evidence="13">
    <location>
        <begin position="396"/>
        <end position="462"/>
    </location>
</feature>
<dbReference type="InterPro" id="IPR036412">
    <property type="entry name" value="HAD-like_sf"/>
</dbReference>
<feature type="region of interest" description="Disordered" evidence="12">
    <location>
        <begin position="306"/>
        <end position="357"/>
    </location>
</feature>
<reference evidence="14" key="1">
    <citation type="submission" date="2020-04" db="EMBL/GenBank/DDBJ databases">
        <title>Hybrid Assembly of Korean Phytophthora infestans isolates.</title>
        <authorList>
            <person name="Prokchorchik M."/>
            <person name="Lee Y."/>
            <person name="Seo J."/>
            <person name="Cho J.-H."/>
            <person name="Park Y.-E."/>
            <person name="Jang D.-C."/>
            <person name="Im J.-S."/>
            <person name="Choi J.-G."/>
            <person name="Park H.-J."/>
            <person name="Lee G.-B."/>
            <person name="Lee Y.-G."/>
            <person name="Hong S.-Y."/>
            <person name="Cho K."/>
            <person name="Sohn K.H."/>
        </authorList>
    </citation>
    <scope>NUCLEOTIDE SEQUENCE</scope>
    <source>
        <strain evidence="14">KR_1_A1</strain>
        <strain evidence="15">KR_2_A2</strain>
    </source>
</reference>
<keyword evidence="6 11" id="KW-0547">Nucleotide-binding</keyword>
<proteinExistence type="inferred from homology"/>
<keyword evidence="8" id="KW-1278">Translocase</keyword>
<protein>
    <recommendedName>
        <fullName evidence="2">P-type Cu(+) transporter</fullName>
        <ecNumber evidence="2">7.2.2.8</ecNumber>
    </recommendedName>
</protein>
<dbReference type="Proteomes" id="UP000704712">
    <property type="component" value="Unassembled WGS sequence"/>
</dbReference>
<dbReference type="Gene3D" id="3.30.70.100">
    <property type="match status" value="1"/>
</dbReference>
<dbReference type="InterPro" id="IPR044492">
    <property type="entry name" value="P_typ_ATPase_HD_dom"/>
</dbReference>
<evidence type="ECO:0000256" key="1">
    <source>
        <dbReference type="ARBA" id="ARBA00004370"/>
    </source>
</evidence>
<evidence type="ECO:0000313" key="15">
    <source>
        <dbReference type="EMBL" id="KAF4139480.1"/>
    </source>
</evidence>
<dbReference type="InterPro" id="IPR059000">
    <property type="entry name" value="ATPase_P-type_domA"/>
</dbReference>
<feature type="transmembrane region" description="Helical" evidence="11">
    <location>
        <begin position="564"/>
        <end position="586"/>
    </location>
</feature>
<dbReference type="NCBIfam" id="TIGR01511">
    <property type="entry name" value="ATPase-IB1_Cu"/>
    <property type="match status" value="1"/>
</dbReference>
<name>A0A833TH86_PHYIN</name>
<dbReference type="PROSITE" id="PS50846">
    <property type="entry name" value="HMA_2"/>
    <property type="match status" value="1"/>
</dbReference>
<dbReference type="PRINTS" id="PR00120">
    <property type="entry name" value="HATPASE"/>
</dbReference>
<feature type="transmembrane region" description="Helical" evidence="11">
    <location>
        <begin position="1217"/>
        <end position="1239"/>
    </location>
</feature>
<dbReference type="NCBIfam" id="TIGR01494">
    <property type="entry name" value="ATPase_P-type"/>
    <property type="match status" value="1"/>
</dbReference>
<evidence type="ECO:0000256" key="11">
    <source>
        <dbReference type="RuleBase" id="RU362081"/>
    </source>
</evidence>
<comment type="similarity">
    <text evidence="11">Belongs to the cation transport ATPase (P-type) (TC 3.A.3) family. Type IB subfamily.</text>
</comment>
<dbReference type="GO" id="GO:0046872">
    <property type="term" value="F:metal ion binding"/>
    <property type="evidence" value="ECO:0007669"/>
    <property type="project" value="UniProtKB-KW"/>
</dbReference>
<dbReference type="EMBL" id="JAACNO010001556">
    <property type="protein sequence ID" value="KAF4139480.1"/>
    <property type="molecule type" value="Genomic_DNA"/>
</dbReference>
<dbReference type="Pfam" id="PF00702">
    <property type="entry name" value="Hydrolase"/>
    <property type="match status" value="1"/>
</dbReference>
<evidence type="ECO:0000256" key="9">
    <source>
        <dbReference type="ARBA" id="ARBA00022989"/>
    </source>
</evidence>
<dbReference type="Gene3D" id="3.40.50.1000">
    <property type="entry name" value="HAD superfamily/HAD-like"/>
    <property type="match status" value="1"/>
</dbReference>
<dbReference type="Pfam" id="PF00403">
    <property type="entry name" value="HMA"/>
    <property type="match status" value="1"/>
</dbReference>
<dbReference type="SUPFAM" id="SSF81660">
    <property type="entry name" value="Metal cation-transporting ATPase, ATP-binding domain N"/>
    <property type="match status" value="1"/>
</dbReference>
<dbReference type="InterPro" id="IPR027256">
    <property type="entry name" value="P-typ_ATPase_IB"/>
</dbReference>
<feature type="compositionally biased region" description="Polar residues" evidence="12">
    <location>
        <begin position="207"/>
        <end position="223"/>
    </location>
</feature>
<evidence type="ECO:0000256" key="10">
    <source>
        <dbReference type="ARBA" id="ARBA00023136"/>
    </source>
</evidence>
<dbReference type="SUPFAM" id="SSF81665">
    <property type="entry name" value="Calcium ATPase, transmembrane domain M"/>
    <property type="match status" value="1"/>
</dbReference>
<dbReference type="Gene3D" id="2.70.150.10">
    <property type="entry name" value="Calcium-transporting ATPase, cytoplasmic transduction domain A"/>
    <property type="match status" value="1"/>
</dbReference>
<dbReference type="GO" id="GO:0016887">
    <property type="term" value="F:ATP hydrolysis activity"/>
    <property type="evidence" value="ECO:0007669"/>
    <property type="project" value="InterPro"/>
</dbReference>
<keyword evidence="14" id="KW-0378">Hydrolase</keyword>
<dbReference type="Proteomes" id="UP000602510">
    <property type="component" value="Unassembled WGS sequence"/>
</dbReference>
<evidence type="ECO:0000256" key="7">
    <source>
        <dbReference type="ARBA" id="ARBA00022840"/>
    </source>
</evidence>
<dbReference type="FunFam" id="2.70.150.10:FF:000002">
    <property type="entry name" value="Copper-transporting ATPase 1, putative"/>
    <property type="match status" value="1"/>
</dbReference>
<accession>A0A833TH86</accession>
<keyword evidence="16" id="KW-1185">Reference proteome</keyword>
<dbReference type="CDD" id="cd00371">
    <property type="entry name" value="HMA"/>
    <property type="match status" value="1"/>
</dbReference>
<dbReference type="InterPro" id="IPR023299">
    <property type="entry name" value="ATPase_P-typ_cyto_dom_N"/>
</dbReference>
<keyword evidence="3" id="KW-0813">Transport</keyword>
<evidence type="ECO:0000256" key="2">
    <source>
        <dbReference type="ARBA" id="ARBA00012517"/>
    </source>
</evidence>
<feature type="region of interest" description="Disordered" evidence="12">
    <location>
        <begin position="371"/>
        <end position="391"/>
    </location>
</feature>
<evidence type="ECO:0000256" key="4">
    <source>
        <dbReference type="ARBA" id="ARBA00022692"/>
    </source>
</evidence>
<dbReference type="InterPro" id="IPR006121">
    <property type="entry name" value="HMA_dom"/>
</dbReference>
<feature type="region of interest" description="Disordered" evidence="12">
    <location>
        <begin position="172"/>
        <end position="272"/>
    </location>
</feature>
<feature type="transmembrane region" description="Helical" evidence="11">
    <location>
        <begin position="891"/>
        <end position="915"/>
    </location>
</feature>
<dbReference type="PRINTS" id="PR00119">
    <property type="entry name" value="CATATPASE"/>
</dbReference>
<dbReference type="GO" id="GO:0140581">
    <property type="term" value="F:P-type monovalent copper transporter activity"/>
    <property type="evidence" value="ECO:0007669"/>
    <property type="project" value="UniProtKB-EC"/>
</dbReference>
<dbReference type="SFLD" id="SFLDS00003">
    <property type="entry name" value="Haloacid_Dehalogenase"/>
    <property type="match status" value="1"/>
</dbReference>
<dbReference type="PANTHER" id="PTHR46594">
    <property type="entry name" value="P-TYPE CATION-TRANSPORTING ATPASE"/>
    <property type="match status" value="1"/>
</dbReference>
<dbReference type="SFLD" id="SFLDG00002">
    <property type="entry name" value="C1.7:_P-type_atpase_like"/>
    <property type="match status" value="1"/>
</dbReference>
<evidence type="ECO:0000256" key="5">
    <source>
        <dbReference type="ARBA" id="ARBA00022723"/>
    </source>
</evidence>
<feature type="transmembrane region" description="Helical" evidence="11">
    <location>
        <begin position="645"/>
        <end position="669"/>
    </location>
</feature>
<gene>
    <name evidence="14" type="ORF">GN244_ATG00378</name>
    <name evidence="15" type="ORF">GN958_ATG11381</name>
</gene>
<evidence type="ECO:0000313" key="14">
    <source>
        <dbReference type="EMBL" id="KAF4047244.1"/>
    </source>
</evidence>
<keyword evidence="7 11" id="KW-0067">ATP-binding</keyword>
<dbReference type="InterPro" id="IPR023214">
    <property type="entry name" value="HAD_sf"/>
</dbReference>
<evidence type="ECO:0000256" key="6">
    <source>
        <dbReference type="ARBA" id="ARBA00022741"/>
    </source>
</evidence>
<feature type="transmembrane region" description="Helical" evidence="11">
    <location>
        <begin position="849"/>
        <end position="871"/>
    </location>
</feature>
<evidence type="ECO:0000256" key="8">
    <source>
        <dbReference type="ARBA" id="ARBA00022967"/>
    </source>
</evidence>
<comment type="subcellular location">
    <subcellularLocation>
        <location evidence="1 11">Membrane</location>
    </subcellularLocation>
</comment>
<dbReference type="PROSITE" id="PS00154">
    <property type="entry name" value="ATPASE_E1_E2"/>
    <property type="match status" value="1"/>
</dbReference>
<dbReference type="Pfam" id="PF00122">
    <property type="entry name" value="E1-E2_ATPase"/>
    <property type="match status" value="1"/>
</dbReference>
<dbReference type="SUPFAM" id="SSF55008">
    <property type="entry name" value="HMA, heavy metal-associated domain"/>
    <property type="match status" value="1"/>
</dbReference>
<dbReference type="SUPFAM" id="SSF81653">
    <property type="entry name" value="Calcium ATPase, transduction domain A"/>
    <property type="match status" value="1"/>
</dbReference>
<dbReference type="CDD" id="cd02094">
    <property type="entry name" value="P-type_ATPase_Cu-like"/>
    <property type="match status" value="1"/>
</dbReference>
<dbReference type="InterPro" id="IPR018303">
    <property type="entry name" value="ATPase_P-typ_P_site"/>
</dbReference>
<dbReference type="InterPro" id="IPR036163">
    <property type="entry name" value="HMA_dom_sf"/>
</dbReference>
<keyword evidence="5 11" id="KW-0479">Metal-binding</keyword>
<dbReference type="InterPro" id="IPR001757">
    <property type="entry name" value="P_typ_ATPase"/>
</dbReference>